<sequence>MWKLGVFTLKVLGLLFLIFAIGFIFHVLLIPAIVIALFIMLVSGLQS</sequence>
<feature type="transmembrane region" description="Helical" evidence="1">
    <location>
        <begin position="12"/>
        <end position="42"/>
    </location>
</feature>
<keyword evidence="1" id="KW-1133">Transmembrane helix</keyword>
<keyword evidence="1" id="KW-0812">Transmembrane</keyword>
<dbReference type="Proteomes" id="UP000004483">
    <property type="component" value="Unassembled WGS sequence"/>
</dbReference>
<dbReference type="STRING" id="1423814.HMPREF0549_0324"/>
<proteinExistence type="predicted"/>
<protein>
    <submittedName>
        <fullName evidence="2">Uncharacterized protein</fullName>
    </submittedName>
</protein>
<name>C2ES88_9LACO</name>
<evidence type="ECO:0000313" key="2">
    <source>
        <dbReference type="EMBL" id="EEJ41280.1"/>
    </source>
</evidence>
<organism evidence="2 3">
    <name type="scientific">Limosilactobacillus vaginalis DSM 5837 = ATCC 49540</name>
    <dbReference type="NCBI Taxonomy" id="1423814"/>
    <lineage>
        <taxon>Bacteria</taxon>
        <taxon>Bacillati</taxon>
        <taxon>Bacillota</taxon>
        <taxon>Bacilli</taxon>
        <taxon>Lactobacillales</taxon>
        <taxon>Lactobacillaceae</taxon>
        <taxon>Limosilactobacillus</taxon>
    </lineage>
</organism>
<gene>
    <name evidence="2" type="ORF">HMPREF0549_0324</name>
</gene>
<keyword evidence="1" id="KW-0472">Membrane</keyword>
<dbReference type="EMBL" id="ACGV01000021">
    <property type="protein sequence ID" value="EEJ41280.1"/>
    <property type="molecule type" value="Genomic_DNA"/>
</dbReference>
<dbReference type="AlphaFoldDB" id="C2ES88"/>
<accession>C2ES88</accession>
<reference evidence="2 3" key="1">
    <citation type="submission" date="2009-01" db="EMBL/GenBank/DDBJ databases">
        <authorList>
            <person name="Qin X."/>
            <person name="Bachman B."/>
            <person name="Battles P."/>
            <person name="Bell A."/>
            <person name="Bess C."/>
            <person name="Bickham C."/>
            <person name="Chaboub L."/>
            <person name="Chen D."/>
            <person name="Coyle M."/>
            <person name="Deiros D.R."/>
            <person name="Dinh H."/>
            <person name="Forbes L."/>
            <person name="Fowler G."/>
            <person name="Francisco L."/>
            <person name="Fu Q."/>
            <person name="Gubbala S."/>
            <person name="Hale W."/>
            <person name="Han Y."/>
            <person name="Hemphill L."/>
            <person name="Highlander S.K."/>
            <person name="Hirani K."/>
            <person name="Hogues M."/>
            <person name="Jackson L."/>
            <person name="Jakkamsetti A."/>
            <person name="Javaid M."/>
            <person name="Jiang H."/>
            <person name="Korchina V."/>
            <person name="Kovar C."/>
            <person name="Lara F."/>
            <person name="Lee S."/>
            <person name="Mata R."/>
            <person name="Mathew T."/>
            <person name="Moen C."/>
            <person name="Morales K."/>
            <person name="Munidasa M."/>
            <person name="Nazareth L."/>
            <person name="Ngo R."/>
            <person name="Nguyen L."/>
            <person name="Okwuonu G."/>
            <person name="Ongeri F."/>
            <person name="Patil S."/>
            <person name="Petrosino J."/>
            <person name="Pham C."/>
            <person name="Pham P."/>
            <person name="Pu L.-L."/>
            <person name="Puazo M."/>
            <person name="Raj R."/>
            <person name="Reid J."/>
            <person name="Rouhana J."/>
            <person name="Saada N."/>
            <person name="Shang Y."/>
            <person name="Simmons D."/>
            <person name="Thornton R."/>
            <person name="Warren J."/>
            <person name="Weissenberger G."/>
            <person name="Zhang J."/>
            <person name="Zhang L."/>
            <person name="Zhou C."/>
            <person name="Zhu D."/>
            <person name="Muzny D."/>
            <person name="Worley K."/>
            <person name="Gibbs R."/>
        </authorList>
    </citation>
    <scope>NUCLEOTIDE SEQUENCE [LARGE SCALE GENOMIC DNA]</scope>
    <source>
        <strain evidence="2 3">ATCC 49540</strain>
    </source>
</reference>
<dbReference type="HOGENOM" id="CLU_3169651_0_0_9"/>
<comment type="caution">
    <text evidence="2">The sequence shown here is derived from an EMBL/GenBank/DDBJ whole genome shotgun (WGS) entry which is preliminary data.</text>
</comment>
<evidence type="ECO:0000313" key="3">
    <source>
        <dbReference type="Proteomes" id="UP000004483"/>
    </source>
</evidence>
<evidence type="ECO:0000256" key="1">
    <source>
        <dbReference type="SAM" id="Phobius"/>
    </source>
</evidence>